<dbReference type="PRINTS" id="PR00081">
    <property type="entry name" value="GDHRDH"/>
</dbReference>
<evidence type="ECO:0000313" key="5">
    <source>
        <dbReference type="Proteomes" id="UP001498771"/>
    </source>
</evidence>
<proteinExistence type="inferred from homology"/>
<comment type="similarity">
    <text evidence="1">Belongs to the short-chain dehydrogenases/reductases (SDR) family.</text>
</comment>
<keyword evidence="3" id="KW-0560">Oxidoreductase</keyword>
<dbReference type="PANTHER" id="PTHR44229:SF4">
    <property type="entry name" value="15-HYDROXYPROSTAGLANDIN DEHYDROGENASE [NAD(+)]"/>
    <property type="match status" value="1"/>
</dbReference>
<evidence type="ECO:0000256" key="3">
    <source>
        <dbReference type="ARBA" id="ARBA00023002"/>
    </source>
</evidence>
<dbReference type="GeneID" id="90036339"/>
<dbReference type="RefSeq" id="XP_064768191.1">
    <property type="nucleotide sequence ID" value="XM_064910827.1"/>
</dbReference>
<gene>
    <name evidence="4" type="ORF">BZA70DRAFT_257773</name>
</gene>
<dbReference type="Gene3D" id="3.40.50.720">
    <property type="entry name" value="NAD(P)-binding Rossmann-like Domain"/>
    <property type="match status" value="1"/>
</dbReference>
<sequence>MSVAIVTGGASGMGFNLVKNLLGRQFAHVVIADLKPPASDLTSSLDPKTFSFFKSDVSDWQNQAELFKYAHAKHKRLDLVALNAGISDTDALYEDNPNGPEPLNLKVFGVNLFGPLYGFRQALWYMRRNPSGPSGKIIMTASSAGFYAHPSNPEYCSSKHAIVGLVRSAGAIVRKENITVNAVCPGLVLTPLVPREVVDAFPKEHWTPMSTIMSAFDKIIDSNISAETIECSGSQVYSRPQYEYLDEHMKMLFGSQDLFQDAYAEER</sequence>
<protein>
    <recommendedName>
        <fullName evidence="6">NAD(P)-binding protein</fullName>
    </recommendedName>
</protein>
<dbReference type="Proteomes" id="UP001498771">
    <property type="component" value="Unassembled WGS sequence"/>
</dbReference>
<dbReference type="PROSITE" id="PS00061">
    <property type="entry name" value="ADH_SHORT"/>
    <property type="match status" value="1"/>
</dbReference>
<evidence type="ECO:0008006" key="6">
    <source>
        <dbReference type="Google" id="ProtNLM"/>
    </source>
</evidence>
<evidence type="ECO:0000256" key="2">
    <source>
        <dbReference type="ARBA" id="ARBA00022857"/>
    </source>
</evidence>
<dbReference type="EMBL" id="JBBJBU010000006">
    <property type="protein sequence ID" value="KAK7205158.1"/>
    <property type="molecule type" value="Genomic_DNA"/>
</dbReference>
<dbReference type="InterPro" id="IPR020904">
    <property type="entry name" value="Sc_DH/Rdtase_CS"/>
</dbReference>
<organism evidence="4 5">
    <name type="scientific">Myxozyma melibiosi</name>
    <dbReference type="NCBI Taxonomy" id="54550"/>
    <lineage>
        <taxon>Eukaryota</taxon>
        <taxon>Fungi</taxon>
        <taxon>Dikarya</taxon>
        <taxon>Ascomycota</taxon>
        <taxon>Saccharomycotina</taxon>
        <taxon>Lipomycetes</taxon>
        <taxon>Lipomycetales</taxon>
        <taxon>Lipomycetaceae</taxon>
        <taxon>Myxozyma</taxon>
    </lineage>
</organism>
<accession>A0ABR1F7V7</accession>
<dbReference type="InterPro" id="IPR036291">
    <property type="entry name" value="NAD(P)-bd_dom_sf"/>
</dbReference>
<comment type="caution">
    <text evidence="4">The sequence shown here is derived from an EMBL/GenBank/DDBJ whole genome shotgun (WGS) entry which is preliminary data.</text>
</comment>
<dbReference type="Pfam" id="PF00106">
    <property type="entry name" value="adh_short"/>
    <property type="match status" value="1"/>
</dbReference>
<keyword evidence="5" id="KW-1185">Reference proteome</keyword>
<name>A0ABR1F7V7_9ASCO</name>
<dbReference type="InterPro" id="IPR002347">
    <property type="entry name" value="SDR_fam"/>
</dbReference>
<reference evidence="4 5" key="1">
    <citation type="submission" date="2024-03" db="EMBL/GenBank/DDBJ databases">
        <title>Genome-scale model development and genomic sequencing of the oleaginous clade Lipomyces.</title>
        <authorList>
            <consortium name="Lawrence Berkeley National Laboratory"/>
            <person name="Czajka J.J."/>
            <person name="Han Y."/>
            <person name="Kim J."/>
            <person name="Mondo S.J."/>
            <person name="Hofstad B.A."/>
            <person name="Robles A."/>
            <person name="Haridas S."/>
            <person name="Riley R."/>
            <person name="LaButti K."/>
            <person name="Pangilinan J."/>
            <person name="Andreopoulos W."/>
            <person name="Lipzen A."/>
            <person name="Yan J."/>
            <person name="Wang M."/>
            <person name="Ng V."/>
            <person name="Grigoriev I.V."/>
            <person name="Spatafora J.W."/>
            <person name="Magnuson J.K."/>
            <person name="Baker S.E."/>
            <person name="Pomraning K.R."/>
        </authorList>
    </citation>
    <scope>NUCLEOTIDE SEQUENCE [LARGE SCALE GENOMIC DNA]</scope>
    <source>
        <strain evidence="4 5">Phaff 52-87</strain>
    </source>
</reference>
<keyword evidence="2" id="KW-0521">NADP</keyword>
<evidence type="ECO:0000256" key="1">
    <source>
        <dbReference type="ARBA" id="ARBA00006484"/>
    </source>
</evidence>
<dbReference type="SUPFAM" id="SSF51735">
    <property type="entry name" value="NAD(P)-binding Rossmann-fold domains"/>
    <property type="match status" value="1"/>
</dbReference>
<evidence type="ECO:0000313" key="4">
    <source>
        <dbReference type="EMBL" id="KAK7205158.1"/>
    </source>
</evidence>
<dbReference type="PANTHER" id="PTHR44229">
    <property type="entry name" value="15-HYDROXYPROSTAGLANDIN DEHYDROGENASE [NAD(+)]"/>
    <property type="match status" value="1"/>
</dbReference>